<dbReference type="AlphaFoldDB" id="A0A161T045"/>
<evidence type="ECO:0000313" key="1">
    <source>
        <dbReference type="EMBL" id="KZD29423.1"/>
    </source>
</evidence>
<comment type="caution">
    <text evidence="1">The sequence shown here is derived from an EMBL/GenBank/DDBJ whole genome shotgun (WGS) entry which is preliminary data.</text>
</comment>
<gene>
    <name evidence="1" type="ORF">B4082_4530</name>
</gene>
<dbReference type="PATRIC" id="fig|1396.539.peg.4653"/>
<evidence type="ECO:0000313" key="2">
    <source>
        <dbReference type="Proteomes" id="UP000076501"/>
    </source>
</evidence>
<sequence>MKKETRIQLESELESVNSDISNMKLHLNMLGLKKKKTEGNLDDLLTRKRQIESSLKGA</sequence>
<proteinExistence type="predicted"/>
<name>A0A161T045_BACCE</name>
<organism evidence="1 2">
    <name type="scientific">Bacillus cereus</name>
    <dbReference type="NCBI Taxonomy" id="1396"/>
    <lineage>
        <taxon>Bacteria</taxon>
        <taxon>Bacillati</taxon>
        <taxon>Bacillota</taxon>
        <taxon>Bacilli</taxon>
        <taxon>Bacillales</taxon>
        <taxon>Bacillaceae</taxon>
        <taxon>Bacillus</taxon>
        <taxon>Bacillus cereus group</taxon>
    </lineage>
</organism>
<dbReference type="EMBL" id="LJKA01000066">
    <property type="protein sequence ID" value="KZD29423.1"/>
    <property type="molecule type" value="Genomic_DNA"/>
</dbReference>
<dbReference type="Proteomes" id="UP000076501">
    <property type="component" value="Unassembled WGS sequence"/>
</dbReference>
<protein>
    <submittedName>
        <fullName evidence="1">Uncharacterized protein</fullName>
    </submittedName>
</protein>
<accession>A0A161T045</accession>
<reference evidence="1 2" key="1">
    <citation type="submission" date="2015-09" db="EMBL/GenBank/DDBJ databases">
        <title>Bacillus cereus food isolates.</title>
        <authorList>
            <person name="Boekhorst J."/>
        </authorList>
    </citation>
    <scope>NUCLEOTIDE SEQUENCE [LARGE SCALE GENOMIC DNA]</scope>
    <source>
        <strain evidence="1 2">B4082</strain>
    </source>
</reference>